<keyword evidence="3" id="KW-1185">Reference proteome</keyword>
<evidence type="ECO:0000313" key="3">
    <source>
        <dbReference type="Proteomes" id="UP001075354"/>
    </source>
</evidence>
<evidence type="ECO:0000259" key="1">
    <source>
        <dbReference type="PROSITE" id="PS50097"/>
    </source>
</evidence>
<reference evidence="2" key="1">
    <citation type="submission" date="2022-12" db="EMBL/GenBank/DDBJ databases">
        <title>Chromosome-level genome assembly of the bean flower thrips Megalurothrips usitatus.</title>
        <authorList>
            <person name="Ma L."/>
            <person name="Liu Q."/>
            <person name="Li H."/>
            <person name="Cai W."/>
        </authorList>
    </citation>
    <scope>NUCLEOTIDE SEQUENCE</scope>
    <source>
        <strain evidence="2">Cailab_2022a</strain>
    </source>
</reference>
<dbReference type="PROSITE" id="PS50097">
    <property type="entry name" value="BTB"/>
    <property type="match status" value="1"/>
</dbReference>
<dbReference type="EMBL" id="JAPTSV010000015">
    <property type="protein sequence ID" value="KAJ1520319.1"/>
    <property type="molecule type" value="Genomic_DNA"/>
</dbReference>
<organism evidence="2 3">
    <name type="scientific">Megalurothrips usitatus</name>
    <name type="common">bean blossom thrips</name>
    <dbReference type="NCBI Taxonomy" id="439358"/>
    <lineage>
        <taxon>Eukaryota</taxon>
        <taxon>Metazoa</taxon>
        <taxon>Ecdysozoa</taxon>
        <taxon>Arthropoda</taxon>
        <taxon>Hexapoda</taxon>
        <taxon>Insecta</taxon>
        <taxon>Pterygota</taxon>
        <taxon>Neoptera</taxon>
        <taxon>Paraneoptera</taxon>
        <taxon>Thysanoptera</taxon>
        <taxon>Terebrantia</taxon>
        <taxon>Thripoidea</taxon>
        <taxon>Thripidae</taxon>
        <taxon>Megalurothrips</taxon>
    </lineage>
</organism>
<dbReference type="Proteomes" id="UP001075354">
    <property type="component" value="Chromosome 15"/>
</dbReference>
<evidence type="ECO:0000313" key="2">
    <source>
        <dbReference type="EMBL" id="KAJ1520319.1"/>
    </source>
</evidence>
<protein>
    <recommendedName>
        <fullName evidence="1">BTB domain-containing protein</fullName>
    </recommendedName>
</protein>
<dbReference type="Gene3D" id="3.30.710.10">
    <property type="entry name" value="Potassium Channel Kv1.1, Chain A"/>
    <property type="match status" value="1"/>
</dbReference>
<gene>
    <name evidence="2" type="ORF">ONE63_004518</name>
</gene>
<dbReference type="CDD" id="cd18186">
    <property type="entry name" value="BTB_POZ_ZBTB_KLHL-like"/>
    <property type="match status" value="1"/>
</dbReference>
<dbReference type="SMART" id="SM00225">
    <property type="entry name" value="BTB"/>
    <property type="match status" value="1"/>
</dbReference>
<dbReference type="InterPro" id="IPR011333">
    <property type="entry name" value="SKP1/BTB/POZ_sf"/>
</dbReference>
<dbReference type="SUPFAM" id="SSF54695">
    <property type="entry name" value="POZ domain"/>
    <property type="match status" value="1"/>
</dbReference>
<dbReference type="InterPro" id="IPR000210">
    <property type="entry name" value="BTB/POZ_dom"/>
</dbReference>
<name>A0AAV7X8P0_9NEOP</name>
<dbReference type="AlphaFoldDB" id="A0AAV7X8P0"/>
<comment type="caution">
    <text evidence="2">The sequence shown here is derived from an EMBL/GenBank/DDBJ whole genome shotgun (WGS) entry which is preliminary data.</text>
</comment>
<dbReference type="PANTHER" id="PTHR24413">
    <property type="entry name" value="SPECKLE-TYPE POZ PROTEIN"/>
    <property type="match status" value="1"/>
</dbReference>
<feature type="domain" description="BTB" evidence="1">
    <location>
        <begin position="28"/>
        <end position="92"/>
    </location>
</feature>
<accession>A0AAV7X8P0</accession>
<dbReference type="Pfam" id="PF00651">
    <property type="entry name" value="BTB"/>
    <property type="match status" value="1"/>
</dbReference>
<proteinExistence type="predicted"/>
<sequence length="115" mass="12855">MLYGPQPSMPASPLAVQLHDARRSGTMCDVVFVADGREFHAHKAVVSARSAVFHSMFGSTFLEARDGRAVIEGVSANAFDKFLEFLYLDHISDWGELELELLQLADRYMVDHLKV</sequence>